<reference evidence="3 4" key="1">
    <citation type="journal article" date="2020" name="ISME J.">
        <title>Uncovering the hidden diversity of litter-decomposition mechanisms in mushroom-forming fungi.</title>
        <authorList>
            <person name="Floudas D."/>
            <person name="Bentzer J."/>
            <person name="Ahren D."/>
            <person name="Johansson T."/>
            <person name="Persson P."/>
            <person name="Tunlid A."/>
        </authorList>
    </citation>
    <scope>NUCLEOTIDE SEQUENCE [LARGE SCALE GENOMIC DNA]</scope>
    <source>
        <strain evidence="3 4">CBS 146.42</strain>
    </source>
</reference>
<sequence length="324" mass="36918">MSKWVFSWRNSFLYLWNKLKVSLKFWNREALYQDSRWTGIPTRDEMRSNTVPVASHGKRKREKSSSWGRFQFCLRGEWINAYDRAPAVELGDGILLPGISFTYLEQAVDMKKWGPRPPAQEQASDAPAPSDAESKTIEQMESLLWLHIYTVVDVTGKLRRTTEQLDRHHVLAFTLRRGYLRIHLFDRSGVLSSTPIDIHQAPQQFIAAVASWSCLAPTLLGWDPSVHVWSGLEVIPSYKAPMEGFSCAFDVPWVIEGLSETCRGGGGDLETPTTKIRYVAIRPLNKPDPLWFLGRGTTAFEVVSLDDWMRRNDKVDFSVPSNDA</sequence>
<evidence type="ECO:0000313" key="4">
    <source>
        <dbReference type="Proteomes" id="UP000559027"/>
    </source>
</evidence>
<comment type="caution">
    <text evidence="3">The sequence shown here is derived from an EMBL/GenBank/DDBJ whole genome shotgun (WGS) entry which is preliminary data.</text>
</comment>
<feature type="region of interest" description="Disordered" evidence="1">
    <location>
        <begin position="114"/>
        <end position="133"/>
    </location>
</feature>
<organism evidence="3 4">
    <name type="scientific">Leucocoprinus leucothites</name>
    <dbReference type="NCBI Taxonomy" id="201217"/>
    <lineage>
        <taxon>Eukaryota</taxon>
        <taxon>Fungi</taxon>
        <taxon>Dikarya</taxon>
        <taxon>Basidiomycota</taxon>
        <taxon>Agaricomycotina</taxon>
        <taxon>Agaricomycetes</taxon>
        <taxon>Agaricomycetidae</taxon>
        <taxon>Agaricales</taxon>
        <taxon>Agaricineae</taxon>
        <taxon>Agaricaceae</taxon>
        <taxon>Leucocoprinus</taxon>
    </lineage>
</organism>
<evidence type="ECO:0000256" key="1">
    <source>
        <dbReference type="SAM" id="MobiDB-lite"/>
    </source>
</evidence>
<proteinExistence type="predicted"/>
<name>A0A8H5LH49_9AGAR</name>
<evidence type="ECO:0000259" key="2">
    <source>
        <dbReference type="Pfam" id="PF17667"/>
    </source>
</evidence>
<protein>
    <recommendedName>
        <fullName evidence="2">Fungal-type protein kinase domain-containing protein</fullName>
    </recommendedName>
</protein>
<dbReference type="AlphaFoldDB" id="A0A8H5LH49"/>
<dbReference type="EMBL" id="JAACJO010000006">
    <property type="protein sequence ID" value="KAF5356962.1"/>
    <property type="molecule type" value="Genomic_DNA"/>
</dbReference>
<feature type="domain" description="Fungal-type protein kinase" evidence="2">
    <location>
        <begin position="162"/>
        <end position="231"/>
    </location>
</feature>
<keyword evidence="4" id="KW-1185">Reference proteome</keyword>
<dbReference type="Proteomes" id="UP000559027">
    <property type="component" value="Unassembled WGS sequence"/>
</dbReference>
<dbReference type="InterPro" id="IPR040976">
    <property type="entry name" value="Pkinase_fungal"/>
</dbReference>
<accession>A0A8H5LH49</accession>
<gene>
    <name evidence="3" type="ORF">D9756_006583</name>
</gene>
<dbReference type="Pfam" id="PF17667">
    <property type="entry name" value="Pkinase_fungal"/>
    <property type="match status" value="1"/>
</dbReference>
<dbReference type="OrthoDB" id="5584477at2759"/>
<evidence type="ECO:0000313" key="3">
    <source>
        <dbReference type="EMBL" id="KAF5356962.1"/>
    </source>
</evidence>